<organism evidence="16">
    <name type="scientific">uncultured bacterium BAC AB649/1850</name>
    <dbReference type="NCBI Taxonomy" id="1037453"/>
    <lineage>
        <taxon>Bacteria</taxon>
        <taxon>environmental samples</taxon>
    </lineage>
</organism>
<keyword evidence="11" id="KW-0902">Two-component regulatory system</keyword>
<dbReference type="InterPro" id="IPR035965">
    <property type="entry name" value="PAS-like_dom_sf"/>
</dbReference>
<feature type="transmembrane region" description="Helical" evidence="13">
    <location>
        <begin position="222"/>
        <end position="241"/>
    </location>
</feature>
<dbReference type="PROSITE" id="PS50112">
    <property type="entry name" value="PAS"/>
    <property type="match status" value="1"/>
</dbReference>
<feature type="transmembrane region" description="Helical" evidence="13">
    <location>
        <begin position="128"/>
        <end position="145"/>
    </location>
</feature>
<feature type="transmembrane region" description="Helical" evidence="13">
    <location>
        <begin position="191"/>
        <end position="210"/>
    </location>
</feature>
<dbReference type="InterPro" id="IPR003661">
    <property type="entry name" value="HisK_dim/P_dom"/>
</dbReference>
<dbReference type="PROSITE" id="PS50109">
    <property type="entry name" value="HIS_KIN"/>
    <property type="match status" value="1"/>
</dbReference>
<keyword evidence="4" id="KW-0597">Phosphoprotein</keyword>
<feature type="transmembrane region" description="Helical" evidence="13">
    <location>
        <begin position="253"/>
        <end position="269"/>
    </location>
</feature>
<keyword evidence="8 16" id="KW-0418">Kinase</keyword>
<comment type="catalytic activity">
    <reaction evidence="1">
        <text>ATP + protein L-histidine = ADP + protein N-phospho-L-histidine.</text>
        <dbReference type="EC" id="2.7.13.3"/>
    </reaction>
</comment>
<dbReference type="InterPro" id="IPR003594">
    <property type="entry name" value="HATPase_dom"/>
</dbReference>
<dbReference type="EC" id="2.7.13.3" evidence="3"/>
<reference evidence="16" key="1">
    <citation type="submission" date="2010-05" db="EMBL/GenBank/DDBJ databases">
        <title>Fluostatin gene cluster.</title>
        <authorList>
            <person name="Feng Z."/>
            <person name="Brady S.F."/>
        </authorList>
    </citation>
    <scope>NUCLEOTIDE SEQUENCE</scope>
</reference>
<evidence type="ECO:0000256" key="1">
    <source>
        <dbReference type="ARBA" id="ARBA00000085"/>
    </source>
</evidence>
<dbReference type="AlphaFoldDB" id="F6K0Z4"/>
<evidence type="ECO:0000256" key="6">
    <source>
        <dbReference type="ARBA" id="ARBA00022692"/>
    </source>
</evidence>
<feature type="domain" description="PAS" evidence="15">
    <location>
        <begin position="371"/>
        <end position="407"/>
    </location>
</feature>
<evidence type="ECO:0000256" key="11">
    <source>
        <dbReference type="ARBA" id="ARBA00023012"/>
    </source>
</evidence>
<dbReference type="PRINTS" id="PR00344">
    <property type="entry name" value="BCTRLSENSOR"/>
</dbReference>
<keyword evidence="6 13" id="KW-0812">Transmembrane</keyword>
<dbReference type="InterPro" id="IPR036890">
    <property type="entry name" value="HATPase_C_sf"/>
</dbReference>
<evidence type="ECO:0000256" key="5">
    <source>
        <dbReference type="ARBA" id="ARBA00022679"/>
    </source>
</evidence>
<protein>
    <recommendedName>
        <fullName evidence="3">histidine kinase</fullName>
        <ecNumber evidence="3">2.7.13.3</ecNumber>
    </recommendedName>
</protein>
<dbReference type="SMART" id="SM00091">
    <property type="entry name" value="PAS"/>
    <property type="match status" value="1"/>
</dbReference>
<evidence type="ECO:0000259" key="15">
    <source>
        <dbReference type="PROSITE" id="PS50112"/>
    </source>
</evidence>
<dbReference type="GO" id="GO:0030295">
    <property type="term" value="F:protein kinase activator activity"/>
    <property type="evidence" value="ECO:0007669"/>
    <property type="project" value="TreeGrafter"/>
</dbReference>
<keyword evidence="7" id="KW-0547">Nucleotide-binding</keyword>
<keyword evidence="9" id="KW-0067">ATP-binding</keyword>
<feature type="domain" description="Histidine kinase" evidence="14">
    <location>
        <begin position="506"/>
        <end position="722"/>
    </location>
</feature>
<dbReference type="Gene3D" id="3.30.565.10">
    <property type="entry name" value="Histidine kinase-like ATPase, C-terminal domain"/>
    <property type="match status" value="1"/>
</dbReference>
<keyword evidence="5" id="KW-0808">Transferase</keyword>
<feature type="transmembrane region" description="Helical" evidence="13">
    <location>
        <begin position="303"/>
        <end position="324"/>
    </location>
</feature>
<dbReference type="CDD" id="cd00082">
    <property type="entry name" value="HisKA"/>
    <property type="match status" value="1"/>
</dbReference>
<sequence length="740" mass="79300">MSPALVRPFCLRSVQHARLLIATVQSAMLQIAVWRDDTCPITLPRRGGKQTDSECELLFSLFPGVPIGTGVTLQKAAARTAGFAVLYLAATYLGRLTVMDDTNLSLVWPAAGVLAVWFLAQRESGLRWLDYAALTIITLAVNVATGATLLLAAFFAVANLVQGIAFVSLLGRWLPGVWDRPLAHLTDLWRLAAAALVSTLCGAAIGPTGIWLVNGAYSGDAAAVWLARNTVAILLISVAALQLKHGVVRLRPTELLAILVTSATAYYLVFAHTRSLPVAFALLALTVWVALRMHTTVVVLHDLVFGSLAVVFTLLDHGPFAAIGSHPVRALVAQLFVGTIAVVGLALALGRDEREALIAELRSSGDAATRQARLMTTIVESMTEGLAVIDGEGQFLMRNPAAVRLLGGVTSLTGRVATGSYYGMFHPDGSPIAEQDLPYRRALSSDQVQTMDILVRNAALPEGRILRFNVTRLTTYPGGPHHAVVVFHDVTADRRHRDELISFAGMVAHDLLNPLTTIEGWNEVLETELAGHPSADRVVRINRATARMRSFLNGLIAYTSARDGRLHPETINLYWLARDVATGYLDQAQESGAPVPEFEFGELDAVDADPVLVRQLLESLIGNAVKFTQEGVPPRISIASQPAASGLVRVDVTDNGIGIPAGRRDAVFSHFHRAEGSTGYAGTGLGLAICKRIVERHGGTITVASNPAGSGSRMTFTLPRARASYAQPAAPAWTYFTPSQ</sequence>
<evidence type="ECO:0000256" key="9">
    <source>
        <dbReference type="ARBA" id="ARBA00022840"/>
    </source>
</evidence>
<dbReference type="GO" id="GO:0000156">
    <property type="term" value="F:phosphorelay response regulator activity"/>
    <property type="evidence" value="ECO:0007669"/>
    <property type="project" value="TreeGrafter"/>
</dbReference>
<dbReference type="InterPro" id="IPR000014">
    <property type="entry name" value="PAS"/>
</dbReference>
<feature type="transmembrane region" description="Helical" evidence="13">
    <location>
        <begin position="76"/>
        <end position="93"/>
    </location>
</feature>
<proteinExistence type="predicted"/>
<evidence type="ECO:0000256" key="12">
    <source>
        <dbReference type="ARBA" id="ARBA00023136"/>
    </source>
</evidence>
<accession>F6K0Z4</accession>
<evidence type="ECO:0000259" key="14">
    <source>
        <dbReference type="PROSITE" id="PS50109"/>
    </source>
</evidence>
<dbReference type="GO" id="GO:0016020">
    <property type="term" value="C:membrane"/>
    <property type="evidence" value="ECO:0007669"/>
    <property type="project" value="UniProtKB-SubCell"/>
</dbReference>
<dbReference type="GO" id="GO:0005524">
    <property type="term" value="F:ATP binding"/>
    <property type="evidence" value="ECO:0007669"/>
    <property type="project" value="UniProtKB-KW"/>
</dbReference>
<evidence type="ECO:0000256" key="10">
    <source>
        <dbReference type="ARBA" id="ARBA00022989"/>
    </source>
</evidence>
<feature type="transmembrane region" description="Helical" evidence="13">
    <location>
        <begin position="105"/>
        <end position="121"/>
    </location>
</feature>
<dbReference type="Pfam" id="PF08448">
    <property type="entry name" value="PAS_4"/>
    <property type="match status" value="1"/>
</dbReference>
<dbReference type="InterPro" id="IPR036097">
    <property type="entry name" value="HisK_dim/P_sf"/>
</dbReference>
<feature type="transmembrane region" description="Helical" evidence="13">
    <location>
        <begin position="330"/>
        <end position="349"/>
    </location>
</feature>
<evidence type="ECO:0000256" key="7">
    <source>
        <dbReference type="ARBA" id="ARBA00022741"/>
    </source>
</evidence>
<dbReference type="PANTHER" id="PTHR42878:SF7">
    <property type="entry name" value="SENSOR HISTIDINE KINASE GLRK"/>
    <property type="match status" value="1"/>
</dbReference>
<dbReference type="SMART" id="SM00388">
    <property type="entry name" value="HisKA"/>
    <property type="match status" value="1"/>
</dbReference>
<evidence type="ECO:0000256" key="3">
    <source>
        <dbReference type="ARBA" id="ARBA00012438"/>
    </source>
</evidence>
<dbReference type="InterPro" id="IPR013656">
    <property type="entry name" value="PAS_4"/>
</dbReference>
<evidence type="ECO:0000256" key="13">
    <source>
        <dbReference type="SAM" id="Phobius"/>
    </source>
</evidence>
<evidence type="ECO:0000313" key="16">
    <source>
        <dbReference type="EMBL" id="AEE65496.1"/>
    </source>
</evidence>
<dbReference type="SUPFAM" id="SSF55874">
    <property type="entry name" value="ATPase domain of HSP90 chaperone/DNA topoisomerase II/histidine kinase"/>
    <property type="match status" value="1"/>
</dbReference>
<evidence type="ECO:0000256" key="2">
    <source>
        <dbReference type="ARBA" id="ARBA00004141"/>
    </source>
</evidence>
<dbReference type="SUPFAM" id="SSF47384">
    <property type="entry name" value="Homodimeric domain of signal transducing histidine kinase"/>
    <property type="match status" value="1"/>
</dbReference>
<dbReference type="SUPFAM" id="SSF55785">
    <property type="entry name" value="PYP-like sensor domain (PAS domain)"/>
    <property type="match status" value="1"/>
</dbReference>
<dbReference type="SMART" id="SM00387">
    <property type="entry name" value="HATPase_c"/>
    <property type="match status" value="1"/>
</dbReference>
<dbReference type="EMBL" id="HM193369">
    <property type="protein sequence ID" value="AEE65496.1"/>
    <property type="molecule type" value="Genomic_DNA"/>
</dbReference>
<keyword evidence="12 13" id="KW-0472">Membrane</keyword>
<name>F6K0Z4_9BACT</name>
<comment type="subcellular location">
    <subcellularLocation>
        <location evidence="2">Membrane</location>
        <topology evidence="2">Multi-pass membrane protein</topology>
    </subcellularLocation>
</comment>
<dbReference type="InterPro" id="IPR050351">
    <property type="entry name" value="BphY/WalK/GraS-like"/>
</dbReference>
<feature type="transmembrane region" description="Helical" evidence="13">
    <location>
        <begin position="151"/>
        <end position="170"/>
    </location>
</feature>
<dbReference type="Pfam" id="PF02518">
    <property type="entry name" value="HATPase_c"/>
    <property type="match status" value="1"/>
</dbReference>
<evidence type="ECO:0000256" key="4">
    <source>
        <dbReference type="ARBA" id="ARBA00022553"/>
    </source>
</evidence>
<dbReference type="Gene3D" id="1.10.287.130">
    <property type="match status" value="1"/>
</dbReference>
<dbReference type="Gene3D" id="3.30.450.20">
    <property type="entry name" value="PAS domain"/>
    <property type="match status" value="1"/>
</dbReference>
<dbReference type="Pfam" id="PF00512">
    <property type="entry name" value="HisKA"/>
    <property type="match status" value="1"/>
</dbReference>
<keyword evidence="10 13" id="KW-1133">Transmembrane helix</keyword>
<dbReference type="GO" id="GO:0007234">
    <property type="term" value="P:osmosensory signaling via phosphorelay pathway"/>
    <property type="evidence" value="ECO:0007669"/>
    <property type="project" value="TreeGrafter"/>
</dbReference>
<dbReference type="GO" id="GO:0000155">
    <property type="term" value="F:phosphorelay sensor kinase activity"/>
    <property type="evidence" value="ECO:0007669"/>
    <property type="project" value="InterPro"/>
</dbReference>
<dbReference type="PANTHER" id="PTHR42878">
    <property type="entry name" value="TWO-COMPONENT HISTIDINE KINASE"/>
    <property type="match status" value="1"/>
</dbReference>
<evidence type="ECO:0000256" key="8">
    <source>
        <dbReference type="ARBA" id="ARBA00022777"/>
    </source>
</evidence>
<dbReference type="InterPro" id="IPR004358">
    <property type="entry name" value="Sig_transdc_His_kin-like_C"/>
</dbReference>
<dbReference type="InterPro" id="IPR005467">
    <property type="entry name" value="His_kinase_dom"/>
</dbReference>
<dbReference type="CDD" id="cd00130">
    <property type="entry name" value="PAS"/>
    <property type="match status" value="1"/>
</dbReference>